<protein>
    <submittedName>
        <fullName evidence="1">Uncharacterized protein</fullName>
    </submittedName>
</protein>
<comment type="caution">
    <text evidence="1">The sequence shown here is derived from an EMBL/GenBank/DDBJ whole genome shotgun (WGS) entry which is preliminary data.</text>
</comment>
<sequence length="237" mass="25235">MPVVAELIRRERLDLAPGIAFLLEDNGSGKPVLVEALAEATGFNVALQLDERLMTFRVPLFGSDAETAGRSKVDSASTVGFRDGAKVCSSNDVICDIRGVGPQGRYRVQTEATRGVADTSTKVSAVWELNHDGTPILPVQVVRFDPNLDSANSAPGRRGFAVPVSVQRNPGAKPAGVASLTVEASYDDGAHWHKALVAGGKVHLYHPASGHVSLRAKATDTNGNTVEQTIIRAYRLR</sequence>
<dbReference type="AlphaFoldDB" id="A0A4V2ERW8"/>
<evidence type="ECO:0000313" key="2">
    <source>
        <dbReference type="Proteomes" id="UP000294257"/>
    </source>
</evidence>
<name>A0A4V2ERW8_9PSEU</name>
<reference evidence="1 2" key="1">
    <citation type="submission" date="2019-02" db="EMBL/GenBank/DDBJ databases">
        <title>Genomic Encyclopedia of Type Strains, Phase IV (KMG-IV): sequencing the most valuable type-strain genomes for metagenomic binning, comparative biology and taxonomic classification.</title>
        <authorList>
            <person name="Goeker M."/>
        </authorList>
    </citation>
    <scope>NUCLEOTIDE SEQUENCE [LARGE SCALE GENOMIC DNA]</scope>
    <source>
        <strain evidence="1 2">DSM 101727</strain>
    </source>
</reference>
<accession>A0A4V2ERW8</accession>
<gene>
    <name evidence="1" type="ORF">EV193_109104</name>
</gene>
<organism evidence="1 2">
    <name type="scientific">Herbihabitans rhizosphaerae</name>
    <dbReference type="NCBI Taxonomy" id="1872711"/>
    <lineage>
        <taxon>Bacteria</taxon>
        <taxon>Bacillati</taxon>
        <taxon>Actinomycetota</taxon>
        <taxon>Actinomycetes</taxon>
        <taxon>Pseudonocardiales</taxon>
        <taxon>Pseudonocardiaceae</taxon>
        <taxon>Herbihabitans</taxon>
    </lineage>
</organism>
<evidence type="ECO:0000313" key="1">
    <source>
        <dbReference type="EMBL" id="RZS34317.1"/>
    </source>
</evidence>
<proteinExistence type="predicted"/>
<keyword evidence="2" id="KW-1185">Reference proteome</keyword>
<dbReference type="Proteomes" id="UP000294257">
    <property type="component" value="Unassembled WGS sequence"/>
</dbReference>
<dbReference type="EMBL" id="SGWQ01000009">
    <property type="protein sequence ID" value="RZS34317.1"/>
    <property type="molecule type" value="Genomic_DNA"/>
</dbReference>